<comment type="caution">
    <text evidence="1">The sequence shown here is derived from an EMBL/GenBank/DDBJ whole genome shotgun (WGS) entry which is preliminary data.</text>
</comment>
<evidence type="ECO:0000313" key="1">
    <source>
        <dbReference type="EMBL" id="GII39217.1"/>
    </source>
</evidence>
<proteinExistence type="predicted"/>
<evidence type="ECO:0000313" key="2">
    <source>
        <dbReference type="Proteomes" id="UP000622547"/>
    </source>
</evidence>
<dbReference type="EMBL" id="BOOP01000019">
    <property type="protein sequence ID" value="GII39217.1"/>
    <property type="molecule type" value="Genomic_DNA"/>
</dbReference>
<keyword evidence="2" id="KW-1185">Reference proteome</keyword>
<accession>A0A8J3XF45</accession>
<reference evidence="1 2" key="1">
    <citation type="submission" date="2021-01" db="EMBL/GenBank/DDBJ databases">
        <title>Whole genome shotgun sequence of Planotetraspora phitsanulokensis NBRC 104273.</title>
        <authorList>
            <person name="Komaki H."/>
            <person name="Tamura T."/>
        </authorList>
    </citation>
    <scope>NUCLEOTIDE SEQUENCE [LARGE SCALE GENOMIC DNA]</scope>
    <source>
        <strain evidence="1 2">NBRC 104273</strain>
    </source>
</reference>
<dbReference type="Proteomes" id="UP000622547">
    <property type="component" value="Unassembled WGS sequence"/>
</dbReference>
<organism evidence="1 2">
    <name type="scientific">Planotetraspora phitsanulokensis</name>
    <dbReference type="NCBI Taxonomy" id="575192"/>
    <lineage>
        <taxon>Bacteria</taxon>
        <taxon>Bacillati</taxon>
        <taxon>Actinomycetota</taxon>
        <taxon>Actinomycetes</taxon>
        <taxon>Streptosporangiales</taxon>
        <taxon>Streptosporangiaceae</taxon>
        <taxon>Planotetraspora</taxon>
    </lineage>
</organism>
<name>A0A8J3XF45_9ACTN</name>
<gene>
    <name evidence="1" type="ORF">Pph01_42200</name>
</gene>
<protein>
    <submittedName>
        <fullName evidence="1">Uncharacterized protein</fullName>
    </submittedName>
</protein>
<dbReference type="AlphaFoldDB" id="A0A8J3XF45"/>
<sequence length="117" mass="13406">MEAVARELRKTHPWLAAIAFGSDDDWQDCPGVSPHAATPQARRVELSWCDDSPGDGRSLEHTCMCVMTVYELMSYGGVCRIRRTTERRDVPSVSYAGWWRRLDAYMWWSRLLAGLAR</sequence>